<dbReference type="Pfam" id="PF08281">
    <property type="entry name" value="Sigma70_r4_2"/>
    <property type="match status" value="1"/>
</dbReference>
<name>A0ABU0M4V7_9HYPH</name>
<keyword evidence="3" id="KW-0731">Sigma factor</keyword>
<gene>
    <name evidence="8" type="ORF">QO015_001604</name>
</gene>
<keyword evidence="9" id="KW-1185">Reference proteome</keyword>
<evidence type="ECO:0000256" key="1">
    <source>
        <dbReference type="ARBA" id="ARBA00010641"/>
    </source>
</evidence>
<keyword evidence="4" id="KW-0238">DNA-binding</keyword>
<evidence type="ECO:0000259" key="6">
    <source>
        <dbReference type="Pfam" id="PF04542"/>
    </source>
</evidence>
<protein>
    <submittedName>
        <fullName evidence="8">RNA polymerase sigma-70 factor (ECF subfamily)</fullName>
    </submittedName>
</protein>
<sequence>MTDKTSDQADDIERALVARLKAGDGRAIDMLMQRHATRLRMLARRMLGRNDEGDDLVQDAFIALWRQADRLDPERGAIGAWLTRVVVNRAIDRARRARFLRFIGLDSAPDTADDLPDPEQTASARSEIAAVRADLEALPPRQRAAILLAADDEASTASIAEALGLSVGAAEQLLVRARRALRLAAMKRAGAVEAKGKAEPS</sequence>
<evidence type="ECO:0000256" key="2">
    <source>
        <dbReference type="ARBA" id="ARBA00023015"/>
    </source>
</evidence>
<accession>A0ABU0M4V7</accession>
<feature type="domain" description="RNA polymerase sigma factor 70 region 4 type 2" evidence="7">
    <location>
        <begin position="135"/>
        <end position="181"/>
    </location>
</feature>
<evidence type="ECO:0000256" key="3">
    <source>
        <dbReference type="ARBA" id="ARBA00023082"/>
    </source>
</evidence>
<feature type="domain" description="RNA polymerase sigma-70 region 2" evidence="6">
    <location>
        <begin position="31"/>
        <end position="98"/>
    </location>
</feature>
<dbReference type="InterPro" id="IPR013324">
    <property type="entry name" value="RNA_pol_sigma_r3/r4-like"/>
</dbReference>
<dbReference type="Proteomes" id="UP001223743">
    <property type="component" value="Unassembled WGS sequence"/>
</dbReference>
<dbReference type="Gene3D" id="1.10.1740.10">
    <property type="match status" value="1"/>
</dbReference>
<dbReference type="PANTHER" id="PTHR43133:SF8">
    <property type="entry name" value="RNA POLYMERASE SIGMA FACTOR HI_1459-RELATED"/>
    <property type="match status" value="1"/>
</dbReference>
<dbReference type="InterPro" id="IPR036388">
    <property type="entry name" value="WH-like_DNA-bd_sf"/>
</dbReference>
<dbReference type="RefSeq" id="WP_266280187.1">
    <property type="nucleotide sequence ID" value="NZ_JAPKNF010000001.1"/>
</dbReference>
<comment type="similarity">
    <text evidence="1">Belongs to the sigma-70 factor family. ECF subfamily.</text>
</comment>
<comment type="caution">
    <text evidence="8">The sequence shown here is derived from an EMBL/GenBank/DDBJ whole genome shotgun (WGS) entry which is preliminary data.</text>
</comment>
<organism evidence="8 9">
    <name type="scientific">Kaistia geumhonensis</name>
    <dbReference type="NCBI Taxonomy" id="410839"/>
    <lineage>
        <taxon>Bacteria</taxon>
        <taxon>Pseudomonadati</taxon>
        <taxon>Pseudomonadota</taxon>
        <taxon>Alphaproteobacteria</taxon>
        <taxon>Hyphomicrobiales</taxon>
        <taxon>Kaistiaceae</taxon>
        <taxon>Kaistia</taxon>
    </lineage>
</organism>
<dbReference type="NCBIfam" id="TIGR02937">
    <property type="entry name" value="sigma70-ECF"/>
    <property type="match status" value="1"/>
</dbReference>
<dbReference type="InterPro" id="IPR007627">
    <property type="entry name" value="RNA_pol_sigma70_r2"/>
</dbReference>
<dbReference type="InterPro" id="IPR013249">
    <property type="entry name" value="RNA_pol_sigma70_r4_t2"/>
</dbReference>
<evidence type="ECO:0000313" key="9">
    <source>
        <dbReference type="Proteomes" id="UP001223743"/>
    </source>
</evidence>
<evidence type="ECO:0000259" key="7">
    <source>
        <dbReference type="Pfam" id="PF08281"/>
    </source>
</evidence>
<dbReference type="SUPFAM" id="SSF88659">
    <property type="entry name" value="Sigma3 and sigma4 domains of RNA polymerase sigma factors"/>
    <property type="match status" value="1"/>
</dbReference>
<proteinExistence type="inferred from homology"/>
<evidence type="ECO:0000256" key="5">
    <source>
        <dbReference type="ARBA" id="ARBA00023163"/>
    </source>
</evidence>
<dbReference type="EMBL" id="JAUSWJ010000001">
    <property type="protein sequence ID" value="MDQ0515991.1"/>
    <property type="molecule type" value="Genomic_DNA"/>
</dbReference>
<evidence type="ECO:0000313" key="8">
    <source>
        <dbReference type="EMBL" id="MDQ0515991.1"/>
    </source>
</evidence>
<keyword evidence="5" id="KW-0804">Transcription</keyword>
<dbReference type="InterPro" id="IPR013325">
    <property type="entry name" value="RNA_pol_sigma_r2"/>
</dbReference>
<dbReference type="InterPro" id="IPR039425">
    <property type="entry name" value="RNA_pol_sigma-70-like"/>
</dbReference>
<dbReference type="Gene3D" id="1.10.10.10">
    <property type="entry name" value="Winged helix-like DNA-binding domain superfamily/Winged helix DNA-binding domain"/>
    <property type="match status" value="1"/>
</dbReference>
<dbReference type="Pfam" id="PF04542">
    <property type="entry name" value="Sigma70_r2"/>
    <property type="match status" value="1"/>
</dbReference>
<dbReference type="SUPFAM" id="SSF88946">
    <property type="entry name" value="Sigma2 domain of RNA polymerase sigma factors"/>
    <property type="match status" value="1"/>
</dbReference>
<evidence type="ECO:0000256" key="4">
    <source>
        <dbReference type="ARBA" id="ARBA00023125"/>
    </source>
</evidence>
<dbReference type="InterPro" id="IPR014284">
    <property type="entry name" value="RNA_pol_sigma-70_dom"/>
</dbReference>
<reference evidence="8 9" key="1">
    <citation type="submission" date="2023-07" db="EMBL/GenBank/DDBJ databases">
        <title>Genomic Encyclopedia of Type Strains, Phase IV (KMG-IV): sequencing the most valuable type-strain genomes for metagenomic binning, comparative biology and taxonomic classification.</title>
        <authorList>
            <person name="Goeker M."/>
        </authorList>
    </citation>
    <scope>NUCLEOTIDE SEQUENCE [LARGE SCALE GENOMIC DNA]</scope>
    <source>
        <strain evidence="8 9">B1-1</strain>
    </source>
</reference>
<dbReference type="PANTHER" id="PTHR43133">
    <property type="entry name" value="RNA POLYMERASE ECF-TYPE SIGMA FACTO"/>
    <property type="match status" value="1"/>
</dbReference>
<keyword evidence="2" id="KW-0805">Transcription regulation</keyword>